<proteinExistence type="predicted"/>
<dbReference type="Proteomes" id="UP000515240">
    <property type="component" value="Chromosome"/>
</dbReference>
<keyword evidence="3" id="KW-0411">Iron-sulfur</keyword>
<name>A0A7G5ENX3_9BURK</name>
<dbReference type="GO" id="GO:0046872">
    <property type="term" value="F:metal ion binding"/>
    <property type="evidence" value="ECO:0007669"/>
    <property type="project" value="UniProtKB-KW"/>
</dbReference>
<evidence type="ECO:0000313" key="6">
    <source>
        <dbReference type="Proteomes" id="UP000515240"/>
    </source>
</evidence>
<evidence type="ECO:0000256" key="1">
    <source>
        <dbReference type="ARBA" id="ARBA00022723"/>
    </source>
</evidence>
<dbReference type="PANTHER" id="PTHR43432:SF3">
    <property type="entry name" value="SLR0285 PROTEIN"/>
    <property type="match status" value="1"/>
</dbReference>
<dbReference type="SFLD" id="SFLDG01084">
    <property type="entry name" value="Uncharacterised_Radical_SAM_Su"/>
    <property type="match status" value="1"/>
</dbReference>
<dbReference type="SMART" id="SM00729">
    <property type="entry name" value="Elp3"/>
    <property type="match status" value="1"/>
</dbReference>
<evidence type="ECO:0000259" key="4">
    <source>
        <dbReference type="SMART" id="SM00729"/>
    </source>
</evidence>
<dbReference type="InterPro" id="IPR058240">
    <property type="entry name" value="rSAM_sf"/>
</dbReference>
<keyword evidence="2" id="KW-0408">Iron</keyword>
<dbReference type="GO" id="GO:0003824">
    <property type="term" value="F:catalytic activity"/>
    <property type="evidence" value="ECO:0007669"/>
    <property type="project" value="InterPro"/>
</dbReference>
<evidence type="ECO:0000256" key="3">
    <source>
        <dbReference type="ARBA" id="ARBA00023014"/>
    </source>
</evidence>
<dbReference type="PANTHER" id="PTHR43432">
    <property type="entry name" value="SLR0285 PROTEIN"/>
    <property type="match status" value="1"/>
</dbReference>
<dbReference type="InterPro" id="IPR006638">
    <property type="entry name" value="Elp3/MiaA/NifB-like_rSAM"/>
</dbReference>
<dbReference type="AlphaFoldDB" id="A0A7G5ENX3"/>
<organism evidence="5 6">
    <name type="scientific">Comamonas piscis</name>
    <dbReference type="NCBI Taxonomy" id="1562974"/>
    <lineage>
        <taxon>Bacteria</taxon>
        <taxon>Pseudomonadati</taxon>
        <taxon>Pseudomonadota</taxon>
        <taxon>Betaproteobacteria</taxon>
        <taxon>Burkholderiales</taxon>
        <taxon>Comamonadaceae</taxon>
        <taxon>Comamonas</taxon>
    </lineage>
</organism>
<dbReference type="EMBL" id="CP058554">
    <property type="protein sequence ID" value="QMV75698.1"/>
    <property type="molecule type" value="Genomic_DNA"/>
</dbReference>
<feature type="domain" description="Elp3/MiaA/NifB-like radical SAM core" evidence="4">
    <location>
        <begin position="81"/>
        <end position="304"/>
    </location>
</feature>
<dbReference type="SUPFAM" id="SSF102114">
    <property type="entry name" value="Radical SAM enzymes"/>
    <property type="match status" value="1"/>
</dbReference>
<dbReference type="RefSeq" id="WP_182328193.1">
    <property type="nucleotide sequence ID" value="NZ_CP058554.1"/>
</dbReference>
<protein>
    <submittedName>
        <fullName evidence="5">PA0069 family radical SAM protein</fullName>
    </submittedName>
</protein>
<reference evidence="5 6" key="1">
    <citation type="journal article" date="2020" name="G3 (Bethesda)">
        <title>CeMbio - The Caenorhabditis elegans Microbiome Resource.</title>
        <authorList>
            <person name="Dirksen P."/>
            <person name="Assie A."/>
            <person name="Zimmermann J."/>
            <person name="Zhang F."/>
            <person name="Tietje A.M."/>
            <person name="Marsh S.A."/>
            <person name="Felix M.A."/>
            <person name="Shapira M."/>
            <person name="Kaleta C."/>
            <person name="Schulenburg H."/>
            <person name="Samuel B."/>
        </authorList>
    </citation>
    <scope>NUCLEOTIDE SEQUENCE [LARGE SCALE GENOMIC DNA]</scope>
    <source>
        <strain evidence="5 6">BIGb0172</strain>
    </source>
</reference>
<dbReference type="SFLD" id="SFLDS00029">
    <property type="entry name" value="Radical_SAM"/>
    <property type="match status" value="1"/>
</dbReference>
<dbReference type="Pfam" id="PF04055">
    <property type="entry name" value="Radical_SAM"/>
    <property type="match status" value="1"/>
</dbReference>
<keyword evidence="6" id="KW-1185">Reference proteome</keyword>
<dbReference type="InterPro" id="IPR040086">
    <property type="entry name" value="MJ0683-like"/>
</dbReference>
<evidence type="ECO:0000256" key="2">
    <source>
        <dbReference type="ARBA" id="ARBA00023004"/>
    </source>
</evidence>
<dbReference type="InterPro" id="IPR007197">
    <property type="entry name" value="rSAM"/>
</dbReference>
<dbReference type="CDD" id="cd01335">
    <property type="entry name" value="Radical_SAM"/>
    <property type="match status" value="1"/>
</dbReference>
<dbReference type="KEGG" id="cpis:HS961_09325"/>
<evidence type="ECO:0000313" key="5">
    <source>
        <dbReference type="EMBL" id="QMV75698.1"/>
    </source>
</evidence>
<keyword evidence="1" id="KW-0479">Metal-binding</keyword>
<dbReference type="Gene3D" id="3.80.30.30">
    <property type="match status" value="1"/>
</dbReference>
<sequence length="395" mass="44327">MPRKGRGAVGAPRHRFASDVREWADDGWTPATAEAGDGVDADLGADEGAWWQHTAESLPTQVHEERARSAIQKNDSPDIFFDHSVNPYRGCEHGCIYCYARPYHSYLNLSPGLDFETQLFAKTNIAQVLKAEISRPRYQPASLNIGSATDCYQPIERDLGLTRQLIEVLGEAEHPYSLITKSSAVERDIDLIAAAARKNAAAVYITITSLDPQLTRLLEPRAAAPHRRLRTIRRLAEAGIPVGVSVAPHIPFLTEDMEEVLAAARDAGATTAFYTVLRLPWELNGVFQQWLQAHYPQRADRVMERVRDLHQISEEDRLRGKSYDSQSFSRMKGQGLWADLVRQRFRRACAQLGYGRERIKMDWQGFEAWRARQLMQPTRAGGAAQAPHPGQGSLF</sequence>
<dbReference type="NCBIfam" id="NF033668">
    <property type="entry name" value="rSAM_PA0069"/>
    <property type="match status" value="1"/>
</dbReference>
<gene>
    <name evidence="5" type="ORF">HS961_09325</name>
</gene>
<dbReference type="GO" id="GO:0051536">
    <property type="term" value="F:iron-sulfur cluster binding"/>
    <property type="evidence" value="ECO:0007669"/>
    <property type="project" value="UniProtKB-KW"/>
</dbReference>
<accession>A0A7G5ENX3</accession>